<gene>
    <name evidence="3" type="primary">flgJ</name>
    <name evidence="4" type="ORF">GA0071312_0642</name>
    <name evidence="3" type="ORF">HLUCCO17_15265</name>
</gene>
<feature type="compositionally biased region" description="Polar residues" evidence="1">
    <location>
        <begin position="109"/>
        <end position="119"/>
    </location>
</feature>
<evidence type="ECO:0000313" key="5">
    <source>
        <dbReference type="Proteomes" id="UP000050497"/>
    </source>
</evidence>
<organism evidence="3 5">
    <name type="scientific">Saliniramus fredricksonii</name>
    <dbReference type="NCBI Taxonomy" id="1653334"/>
    <lineage>
        <taxon>Bacteria</taxon>
        <taxon>Pseudomonadati</taxon>
        <taxon>Pseudomonadota</taxon>
        <taxon>Alphaproteobacteria</taxon>
        <taxon>Hyphomicrobiales</taxon>
        <taxon>Salinarimonadaceae</taxon>
        <taxon>Saliniramus</taxon>
    </lineage>
</organism>
<dbReference type="GO" id="GO:0016787">
    <property type="term" value="F:hydrolase activity"/>
    <property type="evidence" value="ECO:0007669"/>
    <property type="project" value="UniProtKB-KW"/>
</dbReference>
<dbReference type="RefSeq" id="WP_074443576.1">
    <property type="nucleotide sequence ID" value="NZ_FMBM01000001.1"/>
</dbReference>
<feature type="domain" description="Flagellar protein FlgJ N-terminal" evidence="2">
    <location>
        <begin position="146"/>
        <end position="180"/>
    </location>
</feature>
<dbReference type="Proteomes" id="UP000182800">
    <property type="component" value="Unassembled WGS sequence"/>
</dbReference>
<dbReference type="Proteomes" id="UP000050497">
    <property type="component" value="Unassembled WGS sequence"/>
</dbReference>
<evidence type="ECO:0000259" key="2">
    <source>
        <dbReference type="Pfam" id="PF10135"/>
    </source>
</evidence>
<dbReference type="EMBL" id="FMBM01000001">
    <property type="protein sequence ID" value="SCC79045.1"/>
    <property type="molecule type" value="Genomic_DNA"/>
</dbReference>
<evidence type="ECO:0000313" key="3">
    <source>
        <dbReference type="EMBL" id="KPQ09352.1"/>
    </source>
</evidence>
<dbReference type="AlphaFoldDB" id="A0A0P8BJ61"/>
<evidence type="ECO:0000313" key="4">
    <source>
        <dbReference type="EMBL" id="SCC79045.1"/>
    </source>
</evidence>
<feature type="region of interest" description="Disordered" evidence="1">
    <location>
        <begin position="99"/>
        <end position="119"/>
    </location>
</feature>
<proteinExistence type="predicted"/>
<keyword evidence="3" id="KW-0282">Flagellum</keyword>
<accession>A0A0P8BJ61</accession>
<dbReference type="STRING" id="1653334.GA0071312_0642"/>
<reference evidence="3 5" key="1">
    <citation type="submission" date="2015-09" db="EMBL/GenBank/DDBJ databases">
        <title>Identification and resolution of microdiversity through metagenomic sequencing of parallel consortia.</title>
        <authorList>
            <person name="Nelson W.C."/>
            <person name="Romine M.F."/>
            <person name="Lindemann S.R."/>
        </authorList>
    </citation>
    <scope>NUCLEOTIDE SEQUENCE [LARGE SCALE GENOMIC DNA]</scope>
    <source>
        <strain evidence="3">HL-109</strain>
    </source>
</reference>
<dbReference type="Pfam" id="PF10135">
    <property type="entry name" value="Rod-binding"/>
    <property type="match status" value="1"/>
</dbReference>
<name>A0A0P8BJ61_9HYPH</name>
<protein>
    <submittedName>
        <fullName evidence="3">Flagellar peptiodglycan hydrolase FlgJ</fullName>
    </submittedName>
    <submittedName>
        <fullName evidence="4">Rod binding protein</fullName>
    </submittedName>
</protein>
<keyword evidence="3" id="KW-0969">Cilium</keyword>
<dbReference type="EMBL" id="LJSX01000029">
    <property type="protein sequence ID" value="KPQ09352.1"/>
    <property type="molecule type" value="Genomic_DNA"/>
</dbReference>
<keyword evidence="3" id="KW-0966">Cell projection</keyword>
<comment type="caution">
    <text evidence="3">The sequence shown here is derived from an EMBL/GenBank/DDBJ whole genome shotgun (WGS) entry which is preliminary data.</text>
</comment>
<evidence type="ECO:0000313" key="6">
    <source>
        <dbReference type="Proteomes" id="UP000182800"/>
    </source>
</evidence>
<evidence type="ECO:0000256" key="1">
    <source>
        <dbReference type="SAM" id="MobiDB-lite"/>
    </source>
</evidence>
<keyword evidence="3" id="KW-0378">Hydrolase</keyword>
<reference evidence="4 6" key="2">
    <citation type="submission" date="2016-08" db="EMBL/GenBank/DDBJ databases">
        <authorList>
            <person name="Varghese N."/>
            <person name="Submissions Spin"/>
        </authorList>
    </citation>
    <scope>NUCLEOTIDE SEQUENCE [LARGE SCALE GENOMIC DNA]</scope>
    <source>
        <strain evidence="4 6">HL-109</strain>
    </source>
</reference>
<dbReference type="InterPro" id="IPR019301">
    <property type="entry name" value="Flagellar_prot_FlgJ_N"/>
</dbReference>
<keyword evidence="6" id="KW-1185">Reference proteome</keyword>
<sequence length="262" mass="26388">MINPPSDIILDVARAADPGKQARATQRLATLAGDGSGNPHAFAAAMENSGKDSVTAQTPFRAAEARIAMQNRDALGAAGNAGSPAGSADLRNRLDPLAAAGNGADASRQAPTAGNQPMTPEQEFEAFILRSFVETMLPDDATASYGSGTAGDIWKGMQAEQIGNAMARSGGIGIAEQLAKLHPDDAPAGKAGGFGVTPTQAAATLQASASGDGDAGMIERLMAGTGDAGARPALDEVAAGDDIFSDPHEASLFFAGLWRNGG</sequence>